<name>A0A316GJK5_9RHOB</name>
<keyword evidence="2" id="KW-1185">Reference proteome</keyword>
<dbReference type="RefSeq" id="WP_109667315.1">
    <property type="nucleotide sequence ID" value="NZ_QGGW01000003.1"/>
</dbReference>
<organism evidence="1 2">
    <name type="scientific">Roseicyclus mahoneyensis</name>
    <dbReference type="NCBI Taxonomy" id="164332"/>
    <lineage>
        <taxon>Bacteria</taxon>
        <taxon>Pseudomonadati</taxon>
        <taxon>Pseudomonadota</taxon>
        <taxon>Alphaproteobacteria</taxon>
        <taxon>Rhodobacterales</taxon>
        <taxon>Roseobacteraceae</taxon>
        <taxon>Roseicyclus</taxon>
    </lineage>
</organism>
<gene>
    <name evidence="1" type="ORF">C7455_103292</name>
</gene>
<dbReference type="EMBL" id="QGGW01000003">
    <property type="protein sequence ID" value="PWK61092.1"/>
    <property type="molecule type" value="Genomic_DNA"/>
</dbReference>
<dbReference type="Proteomes" id="UP000245708">
    <property type="component" value="Unassembled WGS sequence"/>
</dbReference>
<dbReference type="AlphaFoldDB" id="A0A316GJK5"/>
<comment type="caution">
    <text evidence="1">The sequence shown here is derived from an EMBL/GenBank/DDBJ whole genome shotgun (WGS) entry which is preliminary data.</text>
</comment>
<proteinExistence type="predicted"/>
<sequence length="216" mass="23627">MTRPKGRPAGSLQNRVLPTGEIVAEATYRGMFTGNRGILHRADATLGASRWTHPHWVTCTLTHPRGHHHGAMPDRGWTALFFLDEAVALAAGHRPCGYCRRAAYDAWLAAWAQAHGPTDRMIMDRRLHGARVTRNRAQFRHQAEAQALPDGVFVLWRDRPHLLVGAQALPFDVNGYGPAQPRPPGPVTILTPRPTVAVLAAGYKADIHPSAADDGV</sequence>
<dbReference type="OrthoDB" id="894286at2"/>
<accession>A0A316GJK5</accession>
<evidence type="ECO:0000313" key="2">
    <source>
        <dbReference type="Proteomes" id="UP000245708"/>
    </source>
</evidence>
<reference evidence="1 2" key="1">
    <citation type="submission" date="2018-05" db="EMBL/GenBank/DDBJ databases">
        <title>Genomic Encyclopedia of Type Strains, Phase IV (KMG-IV): sequencing the most valuable type-strain genomes for metagenomic binning, comparative biology and taxonomic classification.</title>
        <authorList>
            <person name="Goeker M."/>
        </authorList>
    </citation>
    <scope>NUCLEOTIDE SEQUENCE [LARGE SCALE GENOMIC DNA]</scope>
    <source>
        <strain evidence="1 2">DSM 16097</strain>
    </source>
</reference>
<protein>
    <submittedName>
        <fullName evidence="1">Uncharacterized protein</fullName>
    </submittedName>
</protein>
<evidence type="ECO:0000313" key="1">
    <source>
        <dbReference type="EMBL" id="PWK61092.1"/>
    </source>
</evidence>